<dbReference type="Pfam" id="PF13581">
    <property type="entry name" value="HATPase_c_2"/>
    <property type="match status" value="1"/>
</dbReference>
<feature type="domain" description="Histidine kinase" evidence="8">
    <location>
        <begin position="161"/>
        <end position="350"/>
    </location>
</feature>
<accession>A0A6I4UQV5</accession>
<organism evidence="9 10">
    <name type="scientific">Croceibacterium soli</name>
    <dbReference type="NCBI Taxonomy" id="1739690"/>
    <lineage>
        <taxon>Bacteria</taxon>
        <taxon>Pseudomonadati</taxon>
        <taxon>Pseudomonadota</taxon>
        <taxon>Alphaproteobacteria</taxon>
        <taxon>Sphingomonadales</taxon>
        <taxon>Erythrobacteraceae</taxon>
        <taxon>Croceibacterium</taxon>
    </lineage>
</organism>
<evidence type="ECO:0000256" key="3">
    <source>
        <dbReference type="ARBA" id="ARBA00022553"/>
    </source>
</evidence>
<reference evidence="9 10" key="1">
    <citation type="submission" date="2019-12" db="EMBL/GenBank/DDBJ databases">
        <title>Genomic-based taxomic classification of the family Erythrobacteraceae.</title>
        <authorList>
            <person name="Xu L."/>
        </authorList>
    </citation>
    <scope>NUCLEOTIDE SEQUENCE [LARGE SCALE GENOMIC DNA]</scope>
    <source>
        <strain evidence="9 10">MCCC 1K02066</strain>
    </source>
</reference>
<protein>
    <recommendedName>
        <fullName evidence="2">histidine kinase</fullName>
        <ecNumber evidence="2">2.7.13.3</ecNumber>
    </recommendedName>
</protein>
<dbReference type="CDD" id="cd16917">
    <property type="entry name" value="HATPase_UhpB-NarQ-NarX-like"/>
    <property type="match status" value="1"/>
</dbReference>
<dbReference type="InterPro" id="IPR005467">
    <property type="entry name" value="His_kinase_dom"/>
</dbReference>
<evidence type="ECO:0000256" key="4">
    <source>
        <dbReference type="ARBA" id="ARBA00022679"/>
    </source>
</evidence>
<evidence type="ECO:0000256" key="6">
    <source>
        <dbReference type="ARBA" id="ARBA00022777"/>
    </source>
</evidence>
<keyword evidence="7" id="KW-0067">ATP-binding</keyword>
<keyword evidence="6" id="KW-0418">Kinase</keyword>
<dbReference type="SUPFAM" id="SSF55874">
    <property type="entry name" value="ATPase domain of HSP90 chaperone/DNA topoisomerase II/histidine kinase"/>
    <property type="match status" value="1"/>
</dbReference>
<evidence type="ECO:0000259" key="8">
    <source>
        <dbReference type="PROSITE" id="PS50109"/>
    </source>
</evidence>
<dbReference type="RefSeq" id="WP_160745851.1">
    <property type="nucleotide sequence ID" value="NZ_WTYK01000002.1"/>
</dbReference>
<dbReference type="AlphaFoldDB" id="A0A6I4UQV5"/>
<evidence type="ECO:0000313" key="9">
    <source>
        <dbReference type="EMBL" id="MXP41008.1"/>
    </source>
</evidence>
<dbReference type="Proteomes" id="UP000469159">
    <property type="component" value="Unassembled WGS sequence"/>
</dbReference>
<keyword evidence="4" id="KW-0808">Transferase</keyword>
<evidence type="ECO:0000313" key="10">
    <source>
        <dbReference type="Proteomes" id="UP000469159"/>
    </source>
</evidence>
<name>A0A6I4UQV5_9SPHN</name>
<dbReference type="GO" id="GO:0005524">
    <property type="term" value="F:ATP binding"/>
    <property type="evidence" value="ECO:0007669"/>
    <property type="project" value="UniProtKB-KW"/>
</dbReference>
<evidence type="ECO:0000256" key="7">
    <source>
        <dbReference type="ARBA" id="ARBA00022840"/>
    </source>
</evidence>
<keyword evidence="5" id="KW-0547">Nucleotide-binding</keyword>
<dbReference type="Pfam" id="PF07568">
    <property type="entry name" value="HisKA_2"/>
    <property type="match status" value="1"/>
</dbReference>
<keyword evidence="10" id="KW-1185">Reference proteome</keyword>
<dbReference type="PANTHER" id="PTHR41523:SF8">
    <property type="entry name" value="ETHYLENE RESPONSE SENSOR PROTEIN"/>
    <property type="match status" value="1"/>
</dbReference>
<keyword evidence="3" id="KW-0597">Phosphoprotein</keyword>
<dbReference type="PANTHER" id="PTHR41523">
    <property type="entry name" value="TWO-COMPONENT SYSTEM SENSOR PROTEIN"/>
    <property type="match status" value="1"/>
</dbReference>
<dbReference type="InterPro" id="IPR011495">
    <property type="entry name" value="Sig_transdc_His_kin_sub2_dim/P"/>
</dbReference>
<evidence type="ECO:0000256" key="1">
    <source>
        <dbReference type="ARBA" id="ARBA00000085"/>
    </source>
</evidence>
<dbReference type="EMBL" id="WTYK01000002">
    <property type="protein sequence ID" value="MXP41008.1"/>
    <property type="molecule type" value="Genomic_DNA"/>
</dbReference>
<dbReference type="OrthoDB" id="136506at2"/>
<dbReference type="Gene3D" id="3.30.565.10">
    <property type="entry name" value="Histidine kinase-like ATPase, C-terminal domain"/>
    <property type="match status" value="1"/>
</dbReference>
<evidence type="ECO:0000256" key="2">
    <source>
        <dbReference type="ARBA" id="ARBA00012438"/>
    </source>
</evidence>
<comment type="caution">
    <text evidence="9">The sequence shown here is derived from an EMBL/GenBank/DDBJ whole genome shotgun (WGS) entry which is preliminary data.</text>
</comment>
<dbReference type="InterPro" id="IPR036890">
    <property type="entry name" value="HATPase_C_sf"/>
</dbReference>
<evidence type="ECO:0000256" key="5">
    <source>
        <dbReference type="ARBA" id="ARBA00022741"/>
    </source>
</evidence>
<dbReference type="SMART" id="SM00387">
    <property type="entry name" value="HATPase_c"/>
    <property type="match status" value="1"/>
</dbReference>
<dbReference type="GO" id="GO:0004673">
    <property type="term" value="F:protein histidine kinase activity"/>
    <property type="evidence" value="ECO:0007669"/>
    <property type="project" value="UniProtKB-EC"/>
</dbReference>
<dbReference type="EC" id="2.7.13.3" evidence="2"/>
<proteinExistence type="predicted"/>
<comment type="catalytic activity">
    <reaction evidence="1">
        <text>ATP + protein L-histidine = ADP + protein N-phospho-L-histidine.</text>
        <dbReference type="EC" id="2.7.13.3"/>
    </reaction>
</comment>
<dbReference type="InterPro" id="IPR003594">
    <property type="entry name" value="HATPase_dom"/>
</dbReference>
<sequence length="358" mass="38182">MRHESITSADTAADAGAKALLEALPEAALLLSRDAMILTSNRAARAFLGRDVTGEPLSALQAGDDAALAHYIDRCFGTSSPLIGSIVLNDGGKGDSCRLFGCRATLPGGAVVLLRLDPNEDGRFTALNSKIAELHGEIRQRRHAQAILAETVAERELLLRELQHRVKNNMHMLDGILRGAEREARSEEAKDALRDVSLRIAAIGAVQQLLYSSEGIETIDSARLVEAVSKGALALARNEAATRFEVDSFRIPIETAVTVALILNELLTNAVKYGQPASGAQQVAVEMTLADRQVTLTIADNGPGFAPQQSHRRASGVGLVKGLLRQLGGSLHIGSTPEGTTCHVGFPLPEQEVRRDLS</sequence>
<gene>
    <name evidence="9" type="ORF">GRI75_05035</name>
</gene>
<dbReference type="PROSITE" id="PS50109">
    <property type="entry name" value="HIS_KIN"/>
    <property type="match status" value="1"/>
</dbReference>